<dbReference type="EMBL" id="CAJNNV010032708">
    <property type="protein sequence ID" value="CAE8640805.1"/>
    <property type="molecule type" value="Genomic_DNA"/>
</dbReference>
<reference evidence="1" key="1">
    <citation type="submission" date="2021-02" db="EMBL/GenBank/DDBJ databases">
        <authorList>
            <person name="Dougan E. K."/>
            <person name="Rhodes N."/>
            <person name="Thang M."/>
            <person name="Chan C."/>
        </authorList>
    </citation>
    <scope>NUCLEOTIDE SEQUENCE</scope>
</reference>
<dbReference type="SUPFAM" id="SSF52266">
    <property type="entry name" value="SGNH hydrolase"/>
    <property type="match status" value="1"/>
</dbReference>
<name>A0A813HTG5_POLGL</name>
<gene>
    <name evidence="1" type="ORF">PGLA1383_LOCUS55567</name>
</gene>
<dbReference type="InterPro" id="IPR045136">
    <property type="entry name" value="Iah1-like"/>
</dbReference>
<dbReference type="Proteomes" id="UP000654075">
    <property type="component" value="Unassembled WGS sequence"/>
</dbReference>
<dbReference type="Gene3D" id="3.40.50.1110">
    <property type="entry name" value="SGNH hydrolase"/>
    <property type="match status" value="1"/>
</dbReference>
<comment type="caution">
    <text evidence="1">The sequence shown here is derived from an EMBL/GenBank/DDBJ whole genome shotgun (WGS) entry which is preliminary data.</text>
</comment>
<sequence length="122" mass="13291">MSPPSDTIRLLQAGRYAFAAAAVAEELGMPCVNLWEEMQQARPNDKWHSFLSDGLHFSAEGNPFLGELLLKKIANTCPSLAVHPCPITGSFGNSSSVSEIEQHGPWHDEIDCKDFSAAFQSS</sequence>
<dbReference type="AlphaFoldDB" id="A0A813HTG5"/>
<keyword evidence="2" id="KW-1185">Reference proteome</keyword>
<evidence type="ECO:0008006" key="3">
    <source>
        <dbReference type="Google" id="ProtNLM"/>
    </source>
</evidence>
<evidence type="ECO:0000313" key="2">
    <source>
        <dbReference type="Proteomes" id="UP000654075"/>
    </source>
</evidence>
<accession>A0A813HTG5</accession>
<organism evidence="1 2">
    <name type="scientific">Polarella glacialis</name>
    <name type="common">Dinoflagellate</name>
    <dbReference type="NCBI Taxonomy" id="89957"/>
    <lineage>
        <taxon>Eukaryota</taxon>
        <taxon>Sar</taxon>
        <taxon>Alveolata</taxon>
        <taxon>Dinophyceae</taxon>
        <taxon>Suessiales</taxon>
        <taxon>Suessiaceae</taxon>
        <taxon>Polarella</taxon>
    </lineage>
</organism>
<dbReference type="InterPro" id="IPR036514">
    <property type="entry name" value="SGNH_hydro_sf"/>
</dbReference>
<dbReference type="PANTHER" id="PTHR14209">
    <property type="entry name" value="ISOAMYL ACETATE-HYDROLYZING ESTERASE 1"/>
    <property type="match status" value="1"/>
</dbReference>
<evidence type="ECO:0000313" key="1">
    <source>
        <dbReference type="EMBL" id="CAE8640805.1"/>
    </source>
</evidence>
<dbReference type="OrthoDB" id="671439at2759"/>
<protein>
    <recommendedName>
        <fullName evidence="3">SGNH hydrolase-type esterase domain-containing protein</fullName>
    </recommendedName>
</protein>
<proteinExistence type="predicted"/>
<dbReference type="PANTHER" id="PTHR14209:SF19">
    <property type="entry name" value="ISOAMYL ACETATE-HYDROLYZING ESTERASE 1 HOMOLOG"/>
    <property type="match status" value="1"/>
</dbReference>